<feature type="transmembrane region" description="Helical" evidence="4">
    <location>
        <begin position="89"/>
        <end position="112"/>
    </location>
</feature>
<feature type="transmembrane region" description="Helical" evidence="4">
    <location>
        <begin position="297"/>
        <end position="320"/>
    </location>
</feature>
<dbReference type="RefSeq" id="WP_408154543.1">
    <property type="nucleotide sequence ID" value="NZ_JAQQFM010000001.1"/>
</dbReference>
<feature type="transmembrane region" description="Helical" evidence="4">
    <location>
        <begin position="395"/>
        <end position="416"/>
    </location>
</feature>
<keyword evidence="2 4" id="KW-1133">Transmembrane helix</keyword>
<comment type="caution">
    <text evidence="6">The sequence shown here is derived from an EMBL/GenBank/DDBJ whole genome shotgun (WGS) entry which is preliminary data.</text>
</comment>
<accession>A0ABW9A5P2</accession>
<dbReference type="InterPro" id="IPR052952">
    <property type="entry name" value="MFS-Transporter"/>
</dbReference>
<reference evidence="6 7" key="1">
    <citation type="journal article" date="2024" name="Chem. Sci.">
        <title>Discovery of megapolipeptins by genome mining of a Burkholderiales bacteria collection.</title>
        <authorList>
            <person name="Paulo B.S."/>
            <person name="Recchia M.J.J."/>
            <person name="Lee S."/>
            <person name="Fergusson C.H."/>
            <person name="Romanowski S.B."/>
            <person name="Hernandez A."/>
            <person name="Krull N."/>
            <person name="Liu D.Y."/>
            <person name="Cavanagh H."/>
            <person name="Bos A."/>
            <person name="Gray C.A."/>
            <person name="Murphy B.T."/>
            <person name="Linington R.G."/>
            <person name="Eustaquio A.S."/>
        </authorList>
    </citation>
    <scope>NUCLEOTIDE SEQUENCE [LARGE SCALE GENOMIC DNA]</scope>
    <source>
        <strain evidence="6 7">RL21-008-BIB-A</strain>
    </source>
</reference>
<feature type="transmembrane region" description="Helical" evidence="4">
    <location>
        <begin position="59"/>
        <end position="77"/>
    </location>
</feature>
<dbReference type="Gene3D" id="1.20.1250.20">
    <property type="entry name" value="MFS general substrate transporter like domains"/>
    <property type="match status" value="2"/>
</dbReference>
<evidence type="ECO:0000313" key="7">
    <source>
        <dbReference type="Proteomes" id="UP001629246"/>
    </source>
</evidence>
<keyword evidence="1 4" id="KW-0812">Transmembrane</keyword>
<dbReference type="InterPro" id="IPR036259">
    <property type="entry name" value="MFS_trans_sf"/>
</dbReference>
<evidence type="ECO:0000256" key="2">
    <source>
        <dbReference type="ARBA" id="ARBA00022989"/>
    </source>
</evidence>
<proteinExistence type="predicted"/>
<evidence type="ECO:0000256" key="1">
    <source>
        <dbReference type="ARBA" id="ARBA00022692"/>
    </source>
</evidence>
<feature type="transmembrane region" description="Helical" evidence="4">
    <location>
        <begin position="184"/>
        <end position="205"/>
    </location>
</feature>
<protein>
    <submittedName>
        <fullName evidence="6">MFS transporter</fullName>
    </submittedName>
</protein>
<gene>
    <name evidence="6" type="ORF">PQR62_02800</name>
</gene>
<feature type="transmembrane region" description="Helical" evidence="4">
    <location>
        <begin position="158"/>
        <end position="178"/>
    </location>
</feature>
<dbReference type="InterPro" id="IPR020846">
    <property type="entry name" value="MFS_dom"/>
</dbReference>
<feature type="transmembrane region" description="Helical" evidence="4">
    <location>
        <begin position="326"/>
        <end position="346"/>
    </location>
</feature>
<dbReference type="EMBL" id="JAQQFM010000001">
    <property type="protein sequence ID" value="MFL9923180.1"/>
    <property type="molecule type" value="Genomic_DNA"/>
</dbReference>
<feature type="transmembrane region" description="Helical" evidence="4">
    <location>
        <begin position="262"/>
        <end position="285"/>
    </location>
</feature>
<dbReference type="InterPro" id="IPR011701">
    <property type="entry name" value="MFS"/>
</dbReference>
<dbReference type="PANTHER" id="PTHR23527">
    <property type="entry name" value="BLL3282 PROTEIN"/>
    <property type="match status" value="1"/>
</dbReference>
<name>A0ABW9A5P2_9BURK</name>
<feature type="transmembrane region" description="Helical" evidence="4">
    <location>
        <begin position="118"/>
        <end position="137"/>
    </location>
</feature>
<sequence length="424" mass="44109">MSSSAQQIPALGMPARDSHRWKILGIGVLANASFSAAFAGIPVTAIVMRTDYRLDNAQLGLALGSLGLGVAVSELPWGVLTDRWGDRKVLLCGLMLTALALLALALFAAPGAGVIPPMWLLAAGLLAVGLLGGSVNGSSGRAVMGWFREGERGLAMSIRQTAVPVGGGVGAVLLPALAAAHGFAAVYSLLAAFCLLSACMAWLWLHEPPATASAEPATSDEAPSALRDIKVWRVAMAIGILCFPQVSVLTFATIFLHDVGHAGLALISSTMAAIQIGAALMRVWSGRWTDRHGNRRSYLRSCAALSVLLFVVLGALAAAAPANWPQWMQVLIVLTLIAGGICSSAWHGVGYTELATLAGAPQVGTALGLGNTCVFLVFFLAAQLVPALLAWQSWWAVWLAGAVGALIAWPIFLTPLKPLKTTGR</sequence>
<keyword evidence="3 4" id="KW-0472">Membrane</keyword>
<dbReference type="PROSITE" id="PS50850">
    <property type="entry name" value="MFS"/>
    <property type="match status" value="1"/>
</dbReference>
<dbReference type="PANTHER" id="PTHR23527:SF1">
    <property type="entry name" value="BLL3282 PROTEIN"/>
    <property type="match status" value="1"/>
</dbReference>
<evidence type="ECO:0000256" key="4">
    <source>
        <dbReference type="SAM" id="Phobius"/>
    </source>
</evidence>
<keyword evidence="7" id="KW-1185">Reference proteome</keyword>
<feature type="transmembrane region" description="Helical" evidence="4">
    <location>
        <begin position="234"/>
        <end position="256"/>
    </location>
</feature>
<dbReference type="Proteomes" id="UP001629246">
    <property type="component" value="Unassembled WGS sequence"/>
</dbReference>
<feature type="transmembrane region" description="Helical" evidence="4">
    <location>
        <begin position="21"/>
        <end position="47"/>
    </location>
</feature>
<evidence type="ECO:0000259" key="5">
    <source>
        <dbReference type="PROSITE" id="PS50850"/>
    </source>
</evidence>
<evidence type="ECO:0000313" key="6">
    <source>
        <dbReference type="EMBL" id="MFL9923180.1"/>
    </source>
</evidence>
<dbReference type="Pfam" id="PF07690">
    <property type="entry name" value="MFS_1"/>
    <property type="match status" value="1"/>
</dbReference>
<organism evidence="6 7">
    <name type="scientific">Herbaspirillum lusitanum</name>
    <dbReference type="NCBI Taxonomy" id="213312"/>
    <lineage>
        <taxon>Bacteria</taxon>
        <taxon>Pseudomonadati</taxon>
        <taxon>Pseudomonadota</taxon>
        <taxon>Betaproteobacteria</taxon>
        <taxon>Burkholderiales</taxon>
        <taxon>Oxalobacteraceae</taxon>
        <taxon>Herbaspirillum</taxon>
    </lineage>
</organism>
<dbReference type="SUPFAM" id="SSF103473">
    <property type="entry name" value="MFS general substrate transporter"/>
    <property type="match status" value="1"/>
</dbReference>
<feature type="transmembrane region" description="Helical" evidence="4">
    <location>
        <begin position="367"/>
        <end position="389"/>
    </location>
</feature>
<evidence type="ECO:0000256" key="3">
    <source>
        <dbReference type="ARBA" id="ARBA00023136"/>
    </source>
</evidence>
<feature type="domain" description="Major facilitator superfamily (MFS) profile" evidence="5">
    <location>
        <begin position="23"/>
        <end position="420"/>
    </location>
</feature>